<dbReference type="GO" id="GO:0003677">
    <property type="term" value="F:DNA binding"/>
    <property type="evidence" value="ECO:0007669"/>
    <property type="project" value="InterPro"/>
</dbReference>
<dbReference type="InterPro" id="IPR036388">
    <property type="entry name" value="WH-like_DNA-bd_sf"/>
</dbReference>
<dbReference type="InterPro" id="IPR051677">
    <property type="entry name" value="AfsR-DnrI-RedD_regulator"/>
</dbReference>
<proteinExistence type="predicted"/>
<dbReference type="GO" id="GO:0006355">
    <property type="term" value="P:regulation of DNA-templated transcription"/>
    <property type="evidence" value="ECO:0007669"/>
    <property type="project" value="InterPro"/>
</dbReference>
<dbReference type="PANTHER" id="PTHR35807:SF2">
    <property type="entry name" value="TRANSCRIPTIONAL ACTIVATOR DOMAIN"/>
    <property type="match status" value="1"/>
</dbReference>
<sequence length="135" mass="15809">MTELIINLMGRVEFKYGEKNLEHKLSNKGVALISLLMLNIKNGISREKLISYLWADSDDEAARYNLRYNLWNIKKVIHADECGEDLILSTKDYCHLNAKYAFESDMLKLMKFECRGEEQSIEDLYSYKQLFRGIS</sequence>
<organism evidence="1 2">
    <name type="scientific">Aminipila terrae</name>
    <dbReference type="NCBI Taxonomy" id="2697030"/>
    <lineage>
        <taxon>Bacteria</taxon>
        <taxon>Bacillati</taxon>
        <taxon>Bacillota</taxon>
        <taxon>Clostridia</taxon>
        <taxon>Peptostreptococcales</taxon>
        <taxon>Anaerovoracaceae</taxon>
        <taxon>Aminipila</taxon>
    </lineage>
</organism>
<evidence type="ECO:0008006" key="3">
    <source>
        <dbReference type="Google" id="ProtNLM"/>
    </source>
</evidence>
<evidence type="ECO:0000313" key="2">
    <source>
        <dbReference type="Proteomes" id="UP000463883"/>
    </source>
</evidence>
<dbReference type="RefSeq" id="WP_162361265.1">
    <property type="nucleotide sequence ID" value="NZ_CP047591.1"/>
</dbReference>
<name>A0A6P1MA38_9FIRM</name>
<dbReference type="PANTHER" id="PTHR35807">
    <property type="entry name" value="TRANSCRIPTIONAL REGULATOR REDD-RELATED"/>
    <property type="match status" value="1"/>
</dbReference>
<reference evidence="1 2" key="1">
    <citation type="submission" date="2020-01" db="EMBL/GenBank/DDBJ databases">
        <title>Genomic analysis of Aminipila sp. CBA3637.</title>
        <authorList>
            <person name="Kim Y.B."/>
            <person name="Roh S.W."/>
        </authorList>
    </citation>
    <scope>NUCLEOTIDE SEQUENCE [LARGE SCALE GENOMIC DNA]</scope>
    <source>
        <strain evidence="1 2">CBA3637</strain>
    </source>
</reference>
<dbReference type="EMBL" id="CP047591">
    <property type="protein sequence ID" value="QHI71490.1"/>
    <property type="molecule type" value="Genomic_DNA"/>
</dbReference>
<dbReference type="Gene3D" id="1.10.10.10">
    <property type="entry name" value="Winged helix-like DNA-binding domain superfamily/Winged helix DNA-binding domain"/>
    <property type="match status" value="1"/>
</dbReference>
<protein>
    <recommendedName>
        <fullName evidence="3">Bacterial transcriptional activator domain-containing protein</fullName>
    </recommendedName>
</protein>
<dbReference type="InterPro" id="IPR016032">
    <property type="entry name" value="Sig_transdc_resp-reg_C-effctor"/>
</dbReference>
<evidence type="ECO:0000313" key="1">
    <source>
        <dbReference type="EMBL" id="QHI71490.1"/>
    </source>
</evidence>
<gene>
    <name evidence="1" type="ORF">Ami3637_03030</name>
</gene>
<accession>A0A6P1MA38</accession>
<dbReference type="KEGG" id="amic:Ami3637_03030"/>
<dbReference type="Proteomes" id="UP000463883">
    <property type="component" value="Chromosome"/>
</dbReference>
<dbReference type="AlphaFoldDB" id="A0A6P1MA38"/>
<dbReference type="SUPFAM" id="SSF46894">
    <property type="entry name" value="C-terminal effector domain of the bipartite response regulators"/>
    <property type="match status" value="1"/>
</dbReference>
<keyword evidence="2" id="KW-1185">Reference proteome</keyword>